<dbReference type="Proteomes" id="UP001159427">
    <property type="component" value="Unassembled WGS sequence"/>
</dbReference>
<organism evidence="2 3">
    <name type="scientific">Porites evermanni</name>
    <dbReference type="NCBI Taxonomy" id="104178"/>
    <lineage>
        <taxon>Eukaryota</taxon>
        <taxon>Metazoa</taxon>
        <taxon>Cnidaria</taxon>
        <taxon>Anthozoa</taxon>
        <taxon>Hexacorallia</taxon>
        <taxon>Scleractinia</taxon>
        <taxon>Fungiina</taxon>
        <taxon>Poritidae</taxon>
        <taxon>Porites</taxon>
    </lineage>
</organism>
<evidence type="ECO:0000313" key="2">
    <source>
        <dbReference type="EMBL" id="CAH3027687.1"/>
    </source>
</evidence>
<reference evidence="2 3" key="1">
    <citation type="submission" date="2022-05" db="EMBL/GenBank/DDBJ databases">
        <authorList>
            <consortium name="Genoscope - CEA"/>
            <person name="William W."/>
        </authorList>
    </citation>
    <scope>NUCLEOTIDE SEQUENCE [LARGE SCALE GENOMIC DNA]</scope>
</reference>
<comment type="caution">
    <text evidence="2">The sequence shown here is derived from an EMBL/GenBank/DDBJ whole genome shotgun (WGS) entry which is preliminary data.</text>
</comment>
<protein>
    <submittedName>
        <fullName evidence="2">Uncharacterized protein</fullName>
    </submittedName>
</protein>
<evidence type="ECO:0000313" key="3">
    <source>
        <dbReference type="Proteomes" id="UP001159427"/>
    </source>
</evidence>
<sequence length="119" mass="13763">MTNKREVKLAEINDISCEVRRRRWNWLGDILGREGENDCFTALGWTAEGQRTRGRPKKRVSMGPSKNYLERDNGEKAKQSWVEELGSSQLKRLHKIESVGRMRLDDDKTLTLAGQKSKM</sequence>
<keyword evidence="3" id="KW-1185">Reference proteome</keyword>
<name>A0ABN8MGI0_9CNID</name>
<evidence type="ECO:0000256" key="1">
    <source>
        <dbReference type="SAM" id="MobiDB-lite"/>
    </source>
</evidence>
<dbReference type="EMBL" id="CALNXI010000467">
    <property type="protein sequence ID" value="CAH3027687.1"/>
    <property type="molecule type" value="Genomic_DNA"/>
</dbReference>
<proteinExistence type="predicted"/>
<accession>A0ABN8MGI0</accession>
<feature type="region of interest" description="Disordered" evidence="1">
    <location>
        <begin position="50"/>
        <end position="74"/>
    </location>
</feature>
<gene>
    <name evidence="2" type="ORF">PEVE_00032187</name>
</gene>